<organism evidence="10 11">
    <name type="scientific">Pseudomonas moorei</name>
    <dbReference type="NCBI Taxonomy" id="395599"/>
    <lineage>
        <taxon>Bacteria</taxon>
        <taxon>Pseudomonadati</taxon>
        <taxon>Pseudomonadota</taxon>
        <taxon>Gammaproteobacteria</taxon>
        <taxon>Pseudomonadales</taxon>
        <taxon>Pseudomonadaceae</taxon>
        <taxon>Pseudomonas</taxon>
    </lineage>
</organism>
<proteinExistence type="inferred from homology"/>
<evidence type="ECO:0000256" key="6">
    <source>
        <dbReference type="ARBA" id="ARBA00022692"/>
    </source>
</evidence>
<keyword evidence="4" id="KW-1003">Cell membrane</keyword>
<dbReference type="SUPFAM" id="SSF82866">
    <property type="entry name" value="Multidrug efflux transporter AcrB transmembrane domain"/>
    <property type="match status" value="2"/>
</dbReference>
<dbReference type="SUPFAM" id="SSF82693">
    <property type="entry name" value="Multidrug efflux transporter AcrB pore domain, PN1, PN2, PC1 and PC2 subdomains"/>
    <property type="match status" value="3"/>
</dbReference>
<dbReference type="AlphaFoldDB" id="A0A1H1ES34"/>
<dbReference type="NCBIfam" id="TIGR00915">
    <property type="entry name" value="2A0602"/>
    <property type="match status" value="1"/>
</dbReference>
<comment type="similarity">
    <text evidence="2 9">Belongs to the resistance-nodulation-cell division (RND) (TC 2.A.6) family.</text>
</comment>
<dbReference type="GO" id="GO:0009636">
    <property type="term" value="P:response to toxic substance"/>
    <property type="evidence" value="ECO:0007669"/>
    <property type="project" value="UniProtKB-ARBA"/>
</dbReference>
<keyword evidence="7 9" id="KW-1133">Transmembrane helix</keyword>
<dbReference type="FunFam" id="3.30.70.1430:FF:000001">
    <property type="entry name" value="Efflux pump membrane transporter"/>
    <property type="match status" value="1"/>
</dbReference>
<keyword evidence="8 9" id="KW-0472">Membrane</keyword>
<sequence length="1069" mass="115113">MSISHYCIDRPIFASVISIIITLAGAVAMLKLPVAQYPDITPPQITVAATYPGADAQVVANNVAAPIEQQVNGADNMIYMNSSSSATGNMTLNVFFEIGTDPSLAQVDVQNRVNLALPQLPSAVQSQGIQVQKKSSAFMMVLAVYSPGDRYDSTYVANYANLYILDAIKRIPGANQASIFGTPDYAMRIWLKPDRMAQLGITAADVQKAVANQNQQFAVGRVGQSPTGQPVEQSFAVTTKGRLTEPSEFENIILRASNNGAAIVRLKDVGRAELGQKDYSLRSTYQGRPATLISVYQQPGANALDVSAAVTKTLSDMKATFPEGIEYKIVMDTTAFTRASISEVIHTFFEALVLVVIVVYIFLQSLRATLIPVIAVPVSIVGTFIGMSALGFSVNMLTLFGMVLAIGIVVDDAIVVIENVERNMHVHKMTPKDAAKRAMDEVAGPVVAIVLVLCAVFIPVAFMGGITGQLYKQFAITIAISVVISGLVALTLSPALAALLLKPQHGDKNAFFRWFERNFERMTEGYSRSVAFMIKRFVLALLLFAGMVVLILLMAQRIPSAFLPPEDQGYLLGAVIMPDAASLDRTGEVGKVASDFFMNDEAVEGVAIVNGYSLLDGQNKNNAGAFFVGFKDFEGRYKDSETIKAQSASAVIQKAARAFSTVQGGIILPVNPPSIPGLGTTGGMEVWVQSKGDGSVGQLAELVANLVAKAKTRPELGVITSTFNVFSRQLMVDVDREKAESLGVPVEDVYSAMQTMFGSLYISQFNKFSRLWQVILQAEPEYRLKAEDLQEIFVRSKNLDMVPLKALLTTRYVTGPDLLTRFNNFPAVKLTANPAPGYSSGQALKALEEISAEIMTNDYALALSGEAFEEKKSGGASSQVFIFGLVMVFLILAAQYEKWSLPVGVLLAVPFALFGALLAVLLRGLSNDVYFQIGLTMLVALAAKNAILIFEFAVLNRETGMSAYDAAMTAAKERLRPIVMTSLAFILGCVPLAIAVGASENSRHSIGTGVIGGMLAATVIAIFFIPMFYYLIERMFGEKDNAQKAAKPPALTQAPTIPDGAAQNRHEGD</sequence>
<feature type="transmembrane region" description="Helical" evidence="9">
    <location>
        <begin position="537"/>
        <end position="555"/>
    </location>
</feature>
<dbReference type="OrthoDB" id="9757904at2"/>
<dbReference type="InterPro" id="IPR004764">
    <property type="entry name" value="MdtF-like"/>
</dbReference>
<evidence type="ECO:0000313" key="11">
    <source>
        <dbReference type="Proteomes" id="UP000199570"/>
    </source>
</evidence>
<dbReference type="RefSeq" id="WP_090321647.1">
    <property type="nucleotide sequence ID" value="NZ_AP035776.1"/>
</dbReference>
<dbReference type="PANTHER" id="PTHR32063">
    <property type="match status" value="1"/>
</dbReference>
<dbReference type="GO" id="GO:0005886">
    <property type="term" value="C:plasma membrane"/>
    <property type="evidence" value="ECO:0007669"/>
    <property type="project" value="UniProtKB-SubCell"/>
</dbReference>
<feature type="transmembrane region" description="Helical" evidence="9">
    <location>
        <begin position="344"/>
        <end position="363"/>
    </location>
</feature>
<feature type="transmembrane region" description="Helical" evidence="9">
    <location>
        <begin position="929"/>
        <end position="954"/>
    </location>
</feature>
<dbReference type="Gene3D" id="3.30.2090.10">
    <property type="entry name" value="Multidrug efflux transporter AcrB TolC docking domain, DN and DC subdomains"/>
    <property type="match status" value="2"/>
</dbReference>
<dbReference type="SUPFAM" id="SSF82714">
    <property type="entry name" value="Multidrug efflux transporter AcrB TolC docking domain, DN and DC subdomains"/>
    <property type="match status" value="2"/>
</dbReference>
<dbReference type="Gene3D" id="3.30.70.1320">
    <property type="entry name" value="Multidrug efflux transporter AcrB pore domain like"/>
    <property type="match status" value="1"/>
</dbReference>
<keyword evidence="6 9" id="KW-0812">Transmembrane</keyword>
<protein>
    <recommendedName>
        <fullName evidence="9">Efflux pump membrane transporter</fullName>
    </recommendedName>
</protein>
<dbReference type="InterPro" id="IPR027463">
    <property type="entry name" value="AcrB_DN_DC_subdom"/>
</dbReference>
<keyword evidence="11" id="KW-1185">Reference proteome</keyword>
<feature type="transmembrane region" description="Helical" evidence="9">
    <location>
        <begin position="876"/>
        <end position="894"/>
    </location>
</feature>
<dbReference type="Gene3D" id="1.20.1640.10">
    <property type="entry name" value="Multidrug efflux transporter AcrB transmembrane domain"/>
    <property type="match status" value="2"/>
</dbReference>
<feature type="transmembrane region" description="Helical" evidence="9">
    <location>
        <begin position="438"/>
        <end position="462"/>
    </location>
</feature>
<dbReference type="Gene3D" id="3.30.70.1430">
    <property type="entry name" value="Multidrug efflux transporter AcrB pore domain"/>
    <property type="match status" value="2"/>
</dbReference>
<dbReference type="GO" id="GO:0015562">
    <property type="term" value="F:efflux transmembrane transporter activity"/>
    <property type="evidence" value="ECO:0007669"/>
    <property type="project" value="InterPro"/>
</dbReference>
<feature type="transmembrane region" description="Helical" evidence="9">
    <location>
        <begin position="975"/>
        <end position="998"/>
    </location>
</feature>
<dbReference type="Gene3D" id="3.30.70.1440">
    <property type="entry name" value="Multidrug efflux transporter AcrB pore domain"/>
    <property type="match status" value="1"/>
</dbReference>
<feature type="transmembrane region" description="Helical" evidence="9">
    <location>
        <begin position="370"/>
        <end position="390"/>
    </location>
</feature>
<dbReference type="InterPro" id="IPR001036">
    <property type="entry name" value="Acrflvin-R"/>
</dbReference>
<evidence type="ECO:0000256" key="5">
    <source>
        <dbReference type="ARBA" id="ARBA00022519"/>
    </source>
</evidence>
<dbReference type="FunFam" id="1.20.1640.10:FF:000001">
    <property type="entry name" value="Efflux pump membrane transporter"/>
    <property type="match status" value="1"/>
</dbReference>
<evidence type="ECO:0000256" key="9">
    <source>
        <dbReference type="RuleBase" id="RU364070"/>
    </source>
</evidence>
<evidence type="ECO:0000256" key="4">
    <source>
        <dbReference type="ARBA" id="ARBA00022475"/>
    </source>
</evidence>
<gene>
    <name evidence="10" type="ORF">SAMN04490195_2328</name>
</gene>
<feature type="transmembrane region" description="Helical" evidence="9">
    <location>
        <begin position="474"/>
        <end position="501"/>
    </location>
</feature>
<dbReference type="Proteomes" id="UP000199570">
    <property type="component" value="Unassembled WGS sequence"/>
</dbReference>
<keyword evidence="3 9" id="KW-0813">Transport</keyword>
<dbReference type="PRINTS" id="PR00702">
    <property type="entry name" value="ACRIFLAVINRP"/>
</dbReference>
<feature type="transmembrane region" description="Helical" evidence="9">
    <location>
        <begin position="1010"/>
        <end position="1032"/>
    </location>
</feature>
<dbReference type="GO" id="GO:0042910">
    <property type="term" value="F:xenobiotic transmembrane transporter activity"/>
    <property type="evidence" value="ECO:0007669"/>
    <property type="project" value="TreeGrafter"/>
</dbReference>
<evidence type="ECO:0000256" key="2">
    <source>
        <dbReference type="ARBA" id="ARBA00010942"/>
    </source>
</evidence>
<name>A0A1H1ES34_9PSED</name>
<evidence type="ECO:0000256" key="1">
    <source>
        <dbReference type="ARBA" id="ARBA00004429"/>
    </source>
</evidence>
<accession>A0A1H1ES34</accession>
<feature type="transmembrane region" description="Helical" evidence="9">
    <location>
        <begin position="12"/>
        <end position="30"/>
    </location>
</feature>
<feature type="transmembrane region" description="Helical" evidence="9">
    <location>
        <begin position="901"/>
        <end position="923"/>
    </location>
</feature>
<dbReference type="NCBIfam" id="NF000282">
    <property type="entry name" value="RND_permease_1"/>
    <property type="match status" value="1"/>
</dbReference>
<evidence type="ECO:0000256" key="8">
    <source>
        <dbReference type="ARBA" id="ARBA00023136"/>
    </source>
</evidence>
<dbReference type="Pfam" id="PF00873">
    <property type="entry name" value="ACR_tran"/>
    <property type="match status" value="1"/>
</dbReference>
<evidence type="ECO:0000313" key="10">
    <source>
        <dbReference type="EMBL" id="SDQ91563.1"/>
    </source>
</evidence>
<feature type="transmembrane region" description="Helical" evidence="9">
    <location>
        <begin position="396"/>
        <end position="417"/>
    </location>
</feature>
<dbReference type="PANTHER" id="PTHR32063:SF76">
    <property type="entry name" value="EFFLUX PUMP MEMBRANE TRANSPORTER"/>
    <property type="match status" value="1"/>
</dbReference>
<comment type="subcellular location">
    <subcellularLocation>
        <location evidence="1 9">Cell inner membrane</location>
        <topology evidence="1 9">Multi-pass membrane protein</topology>
    </subcellularLocation>
</comment>
<dbReference type="EMBL" id="FNKJ01000003">
    <property type="protein sequence ID" value="SDQ91563.1"/>
    <property type="molecule type" value="Genomic_DNA"/>
</dbReference>
<evidence type="ECO:0000256" key="3">
    <source>
        <dbReference type="ARBA" id="ARBA00022448"/>
    </source>
</evidence>
<reference evidence="11" key="1">
    <citation type="submission" date="2016-10" db="EMBL/GenBank/DDBJ databases">
        <authorList>
            <person name="Varghese N."/>
            <person name="Submissions S."/>
        </authorList>
    </citation>
    <scope>NUCLEOTIDE SEQUENCE [LARGE SCALE GENOMIC DNA]</scope>
    <source>
        <strain evidence="11">BS3775</strain>
    </source>
</reference>
<evidence type="ECO:0000256" key="7">
    <source>
        <dbReference type="ARBA" id="ARBA00022989"/>
    </source>
</evidence>
<keyword evidence="5 9" id="KW-0997">Cell inner membrane</keyword>